<sequence length="302" mass="32585">MDAAPNPARGHRGPRRAALAAACAAVVALAVLVAVVALTPRERQQDASAIRHSAPELMVAVDEYLDPREAKELSEVGENPLDLLVGISMLSEVRYCEGAEEAATYYDSPGAALAAARATHGESSLYQSMSEPLFVFEGPPYGGNRTAVAVCLAAGESDGDWLAFAFLDQRGERYSNPLYLESAPANFDVVPQHRSQPLAYASEEEKAAEMIFDYLGGDKNLFVANGKVPVYVGCSTNPAVLGITVLGRPPDETATCELGGTVYHLWAYRTFDFNRYLIDSGFNLDEFYLPDLVRALEISVPD</sequence>
<dbReference type="RefSeq" id="WP_157007750.1">
    <property type="nucleotide sequence ID" value="NZ_DBEZYS010000054.1"/>
</dbReference>
<gene>
    <name evidence="1" type="ORF">GO738_05955</name>
</gene>
<protein>
    <submittedName>
        <fullName evidence="1">Uncharacterized protein</fullName>
    </submittedName>
</protein>
<dbReference type="EMBL" id="WPOC01000007">
    <property type="protein sequence ID" value="MVN14901.1"/>
    <property type="molecule type" value="Genomic_DNA"/>
</dbReference>
<organism evidence="1 2">
    <name type="scientific">Gordonibacter urolithinfaciens</name>
    <dbReference type="NCBI Taxonomy" id="1335613"/>
    <lineage>
        <taxon>Bacteria</taxon>
        <taxon>Bacillati</taxon>
        <taxon>Actinomycetota</taxon>
        <taxon>Coriobacteriia</taxon>
        <taxon>Eggerthellales</taxon>
        <taxon>Eggerthellaceae</taxon>
        <taxon>Gordonibacter</taxon>
    </lineage>
</organism>
<accession>A0A6N8IG83</accession>
<comment type="caution">
    <text evidence="1">The sequence shown here is derived from an EMBL/GenBank/DDBJ whole genome shotgun (WGS) entry which is preliminary data.</text>
</comment>
<evidence type="ECO:0000313" key="1">
    <source>
        <dbReference type="EMBL" id="MVN14901.1"/>
    </source>
</evidence>
<keyword evidence="2" id="KW-1185">Reference proteome</keyword>
<dbReference type="AlphaFoldDB" id="A0A6N8IG83"/>
<name>A0A6N8IG83_9ACTN</name>
<evidence type="ECO:0000313" key="2">
    <source>
        <dbReference type="Proteomes" id="UP000468327"/>
    </source>
</evidence>
<proteinExistence type="predicted"/>
<reference evidence="1 2" key="1">
    <citation type="submission" date="2019-11" db="EMBL/GenBank/DDBJ databases">
        <title>Whole genome shotgun sequencing (WGS) data from Adlercreutzia equolifaciens ResAG-91, Eggerthella lenta MRI-F36, MRI-F37, MRI-F40, ResAG-49, ResAG-88, ResAG-121, ResAG-145, and Gordonibacter sp. ResAG-5, ResAG-26, ResAG-43, ResAG-50, ResAG-59.</title>
        <authorList>
            <person name="Stoll D.A."/>
            <person name="Danylec N."/>
            <person name="Franz C.M.A.P."/>
            <person name="Huch M."/>
        </authorList>
    </citation>
    <scope>NUCLEOTIDE SEQUENCE [LARGE SCALE GENOMIC DNA]</scope>
    <source>
        <strain evidence="1 2">ResAG-59</strain>
    </source>
</reference>
<dbReference type="Proteomes" id="UP000468327">
    <property type="component" value="Unassembled WGS sequence"/>
</dbReference>